<organism evidence="1 2">
    <name type="scientific">Cereibacter azotoformans</name>
    <dbReference type="NCBI Taxonomy" id="43057"/>
    <lineage>
        <taxon>Bacteria</taxon>
        <taxon>Pseudomonadati</taxon>
        <taxon>Pseudomonadota</taxon>
        <taxon>Alphaproteobacteria</taxon>
        <taxon>Rhodobacterales</taxon>
        <taxon>Paracoccaceae</taxon>
        <taxon>Cereibacter</taxon>
    </lineage>
</organism>
<accession>A0A2T5K8D2</accession>
<comment type="caution">
    <text evidence="1">The sequence shown here is derived from an EMBL/GenBank/DDBJ whole genome shotgun (WGS) entry which is preliminary data.</text>
</comment>
<keyword evidence="2" id="KW-1185">Reference proteome</keyword>
<name>A0A2T5K8D2_9RHOB</name>
<sequence length="119" mass="13027">MRARYFVALKHVVIAQDLAQTILDHDPEAEVVVGRRPEDLAPDHRICVAFVGLAPDKAQAHPVIRALLEQGTRLVLLGEEAEAAGESQDWWVLSRPFTSDAVLALLARAAEERRGQVAG</sequence>
<proteinExistence type="predicted"/>
<dbReference type="Proteomes" id="UP000244060">
    <property type="component" value="Unassembled WGS sequence"/>
</dbReference>
<dbReference type="EMBL" id="QAOT01000007">
    <property type="protein sequence ID" value="PTR18673.1"/>
    <property type="molecule type" value="Genomic_DNA"/>
</dbReference>
<dbReference type="AlphaFoldDB" id="A0A2T5K8D2"/>
<protein>
    <submittedName>
        <fullName evidence="1">Uncharacterized protein</fullName>
    </submittedName>
</protein>
<evidence type="ECO:0000313" key="1">
    <source>
        <dbReference type="EMBL" id="PTR18673.1"/>
    </source>
</evidence>
<reference evidence="1 2" key="1">
    <citation type="submission" date="2018-04" db="EMBL/GenBank/DDBJ databases">
        <title>Genomic Encyclopedia of Type Strains, Phase III (KMG-III): the genomes of soil and plant-associated and newly described type strains.</title>
        <authorList>
            <person name="Whitman W."/>
        </authorList>
    </citation>
    <scope>NUCLEOTIDE SEQUENCE [LARGE SCALE GENOMIC DNA]</scope>
    <source>
        <strain evidence="1 2">KA25</strain>
    </source>
</reference>
<dbReference type="OrthoDB" id="7691557at2"/>
<dbReference type="RefSeq" id="WP_101339667.1">
    <property type="nucleotide sequence ID" value="NZ_CP090021.1"/>
</dbReference>
<gene>
    <name evidence="1" type="ORF">C8J28_10797</name>
</gene>
<evidence type="ECO:0000313" key="2">
    <source>
        <dbReference type="Proteomes" id="UP000244060"/>
    </source>
</evidence>